<name>A0AAE3GXV3_9CYAN</name>
<keyword evidence="1" id="KW-0812">Transmembrane</keyword>
<keyword evidence="1" id="KW-1133">Transmembrane helix</keyword>
<evidence type="ECO:0000256" key="1">
    <source>
        <dbReference type="SAM" id="Phobius"/>
    </source>
</evidence>
<sequence length="148" mass="16011">MSKSKVSVQFTTILLIVIAIAVILRIVNLGSREFWYDEVLSLLLAGGQKNAYQTPGEVPVILADYKPLLSLPIENSINDIVKTIANLLKGLAAEPHPPLFFLTQHFWLRLFGNGEGAMRSLETLFSIGAIGSAYGLGSCLLGNRGGLL</sequence>
<reference evidence="2" key="1">
    <citation type="submission" date="2022-06" db="EMBL/GenBank/DDBJ databases">
        <title>New cyanobacteria of genus Symplocastrum in benthos of Lake Baikal.</title>
        <authorList>
            <person name="Sorokovikova E."/>
            <person name="Tikhonova I."/>
            <person name="Krasnopeev A."/>
            <person name="Evseev P."/>
            <person name="Gladkikh A."/>
            <person name="Belykh O."/>
        </authorList>
    </citation>
    <scope>NUCLEOTIDE SEQUENCE</scope>
    <source>
        <strain evidence="2">BBK-W-15</strain>
    </source>
</reference>
<dbReference type="AlphaFoldDB" id="A0AAE3GXV3"/>
<keyword evidence="1" id="KW-0472">Membrane</keyword>
<gene>
    <name evidence="2" type="ORF">NJ959_28975</name>
</gene>
<organism evidence="2 3">
    <name type="scientific">Limnofasciculus baicalensis BBK-W-15</name>
    <dbReference type="NCBI Taxonomy" id="2699891"/>
    <lineage>
        <taxon>Bacteria</taxon>
        <taxon>Bacillati</taxon>
        <taxon>Cyanobacteriota</taxon>
        <taxon>Cyanophyceae</taxon>
        <taxon>Coleofasciculales</taxon>
        <taxon>Coleofasciculaceae</taxon>
        <taxon>Limnofasciculus</taxon>
        <taxon>Limnofasciculus baicalensis</taxon>
    </lineage>
</organism>
<feature type="non-terminal residue" evidence="2">
    <location>
        <position position="148"/>
    </location>
</feature>
<evidence type="ECO:0000313" key="3">
    <source>
        <dbReference type="Proteomes" id="UP001204953"/>
    </source>
</evidence>
<comment type="caution">
    <text evidence="2">The sequence shown here is derived from an EMBL/GenBank/DDBJ whole genome shotgun (WGS) entry which is preliminary data.</text>
</comment>
<proteinExistence type="predicted"/>
<accession>A0AAE3GXV3</accession>
<protein>
    <submittedName>
        <fullName evidence="2">Uncharacterized protein</fullName>
    </submittedName>
</protein>
<feature type="transmembrane region" description="Helical" evidence="1">
    <location>
        <begin position="6"/>
        <end position="27"/>
    </location>
</feature>
<dbReference type="EMBL" id="JAMZMM010000611">
    <property type="protein sequence ID" value="MCP2732469.1"/>
    <property type="molecule type" value="Genomic_DNA"/>
</dbReference>
<dbReference type="Proteomes" id="UP001204953">
    <property type="component" value="Unassembled WGS sequence"/>
</dbReference>
<evidence type="ECO:0000313" key="2">
    <source>
        <dbReference type="EMBL" id="MCP2732469.1"/>
    </source>
</evidence>
<keyword evidence="3" id="KW-1185">Reference proteome</keyword>